<sequence>MAATRSAPTSGSTATASAVVESLTTAAVRNANDVQAAVNAAV</sequence>
<dbReference type="Proteomes" id="UP000836404">
    <property type="component" value="Unassembled WGS sequence"/>
</dbReference>
<name>A0A9N8QM45_9BASI</name>
<proteinExistence type="predicted"/>
<keyword evidence="2" id="KW-1185">Reference proteome</keyword>
<gene>
    <name evidence="1" type="ORF">JKILLFL_G2424</name>
</gene>
<evidence type="ECO:0000313" key="1">
    <source>
        <dbReference type="EMBL" id="CAD6960447.1"/>
    </source>
</evidence>
<reference evidence="1 2" key="1">
    <citation type="submission" date="2020-10" db="EMBL/GenBank/DDBJ databases">
        <authorList>
            <person name="Sedaghatjoo S."/>
        </authorList>
    </citation>
    <scope>NUCLEOTIDE SEQUENCE [LARGE SCALE GENOMIC DNA]</scope>
    <source>
        <strain evidence="1 2">LLFL</strain>
    </source>
</reference>
<dbReference type="AlphaFoldDB" id="A0A9N8QM45"/>
<accession>A0A9N8QM45</accession>
<comment type="caution">
    <text evidence="1">The sequence shown here is derived from an EMBL/GenBank/DDBJ whole genome shotgun (WGS) entry which is preliminary data.</text>
</comment>
<evidence type="ECO:0000313" key="2">
    <source>
        <dbReference type="Proteomes" id="UP000836404"/>
    </source>
</evidence>
<dbReference type="EMBL" id="CAJHJF010007010">
    <property type="protein sequence ID" value="CAD6960447.1"/>
    <property type="molecule type" value="Genomic_DNA"/>
</dbReference>
<organism evidence="1 2">
    <name type="scientific">Tilletia laevis</name>
    <dbReference type="NCBI Taxonomy" id="157183"/>
    <lineage>
        <taxon>Eukaryota</taxon>
        <taxon>Fungi</taxon>
        <taxon>Dikarya</taxon>
        <taxon>Basidiomycota</taxon>
        <taxon>Ustilaginomycotina</taxon>
        <taxon>Exobasidiomycetes</taxon>
        <taxon>Tilletiales</taxon>
        <taxon>Tilletiaceae</taxon>
        <taxon>Tilletia</taxon>
    </lineage>
</organism>
<protein>
    <submittedName>
        <fullName evidence="1">Uncharacterized protein</fullName>
    </submittedName>
</protein>
<feature type="non-terminal residue" evidence="1">
    <location>
        <position position="42"/>
    </location>
</feature>